<keyword evidence="2" id="KW-0732">Signal</keyword>
<gene>
    <name evidence="4" type="ORF">AF331_13585</name>
</gene>
<dbReference type="OrthoDB" id="1701949at2"/>
<accession>A0A0M0G591</accession>
<feature type="signal peptide" evidence="2">
    <location>
        <begin position="1"/>
        <end position="17"/>
    </location>
</feature>
<dbReference type="RefSeq" id="WP_053428622.1">
    <property type="nucleotide sequence ID" value="NZ_CP081870.1"/>
</dbReference>
<evidence type="ECO:0000313" key="4">
    <source>
        <dbReference type="EMBL" id="KON85019.1"/>
    </source>
</evidence>
<feature type="region of interest" description="Disordered" evidence="1">
    <location>
        <begin position="20"/>
        <end position="56"/>
    </location>
</feature>
<name>A0A0M0G591_9BACI</name>
<feature type="compositionally biased region" description="Basic and acidic residues" evidence="1">
    <location>
        <begin position="26"/>
        <end position="39"/>
    </location>
</feature>
<dbReference type="Proteomes" id="UP000037405">
    <property type="component" value="Unassembled WGS sequence"/>
</dbReference>
<reference evidence="5" key="1">
    <citation type="submission" date="2015-07" db="EMBL/GenBank/DDBJ databases">
        <title>Fjat-14235 jcm11544.</title>
        <authorList>
            <person name="Liu B."/>
            <person name="Wang J."/>
            <person name="Zhu Y."/>
            <person name="Liu G."/>
            <person name="Chen Q."/>
            <person name="Chen Z."/>
            <person name="Lan J."/>
            <person name="Che J."/>
            <person name="Ge C."/>
            <person name="Shi H."/>
            <person name="Pan Z."/>
            <person name="Liu X."/>
        </authorList>
    </citation>
    <scope>NUCLEOTIDE SEQUENCE [LARGE SCALE GENOMIC DNA]</scope>
    <source>
        <strain evidence="5">JCM 11544</strain>
    </source>
</reference>
<keyword evidence="5" id="KW-1185">Reference proteome</keyword>
<dbReference type="PATRIC" id="fig|189381.12.peg.2778"/>
<protein>
    <recommendedName>
        <fullName evidence="3">DUF1541 domain-containing protein</fullName>
    </recommendedName>
</protein>
<organism evidence="4 5">
    <name type="scientific">Rossellomorea marisflavi</name>
    <dbReference type="NCBI Taxonomy" id="189381"/>
    <lineage>
        <taxon>Bacteria</taxon>
        <taxon>Bacillati</taxon>
        <taxon>Bacillota</taxon>
        <taxon>Bacilli</taxon>
        <taxon>Bacillales</taxon>
        <taxon>Bacillaceae</taxon>
        <taxon>Rossellomorea</taxon>
    </lineage>
</organism>
<dbReference type="PROSITE" id="PS51257">
    <property type="entry name" value="PROKAR_LIPOPROTEIN"/>
    <property type="match status" value="1"/>
</dbReference>
<dbReference type="InterPro" id="IPR011438">
    <property type="entry name" value="DUF1541"/>
</dbReference>
<dbReference type="AlphaFoldDB" id="A0A0M0G591"/>
<feature type="domain" description="DUF1541" evidence="3">
    <location>
        <begin position="62"/>
        <end position="112"/>
    </location>
</feature>
<dbReference type="Gene3D" id="2.30.30.1210">
    <property type="entry name" value="Domain of unknown function DUF1541"/>
    <property type="match status" value="1"/>
</dbReference>
<dbReference type="STRING" id="189381.GCA_900166615_01202"/>
<dbReference type="GeneID" id="89533199"/>
<dbReference type="EMBL" id="LGUE01000004">
    <property type="protein sequence ID" value="KON85019.1"/>
    <property type="molecule type" value="Genomic_DNA"/>
</dbReference>
<evidence type="ECO:0000256" key="2">
    <source>
        <dbReference type="SAM" id="SignalP"/>
    </source>
</evidence>
<feature type="domain" description="DUF1541" evidence="3">
    <location>
        <begin position="125"/>
        <end position="176"/>
    </location>
</feature>
<proteinExistence type="predicted"/>
<evidence type="ECO:0000259" key="3">
    <source>
        <dbReference type="Pfam" id="PF07563"/>
    </source>
</evidence>
<feature type="chain" id="PRO_5038573626" description="DUF1541 domain-containing protein" evidence="2">
    <location>
        <begin position="18"/>
        <end position="182"/>
    </location>
</feature>
<comment type="caution">
    <text evidence="4">The sequence shown here is derived from an EMBL/GenBank/DDBJ whole genome shotgun (WGS) entry which is preliminary data.</text>
</comment>
<evidence type="ECO:0000313" key="5">
    <source>
        <dbReference type="Proteomes" id="UP000037405"/>
    </source>
</evidence>
<dbReference type="Pfam" id="PF07563">
    <property type="entry name" value="DUF1541"/>
    <property type="match status" value="2"/>
</dbReference>
<evidence type="ECO:0000256" key="1">
    <source>
        <dbReference type="SAM" id="MobiDB-lite"/>
    </source>
</evidence>
<sequence>MKKYILVIGAAALLALAGCGNSPDSQSDKKESHDEHADMNHSGSAEMPEGLEEAANPEFETGSKVTIKADHMKGMDGAEGMVTGAYDTTAYVVDYKPTDGGEEVKDHKWVIQEEIKDAGDEELKPGTEVTLEADHMKGMKDAKATIVSAEKTTVYTVDYQPTDGGDMVKNHKWVVESELESE</sequence>